<reference evidence="2 3" key="1">
    <citation type="journal article" date="2019" name="Sci. Rep.">
        <title>A high-quality genome of Eragrostis curvula grass provides insights into Poaceae evolution and supports new strategies to enhance forage quality.</title>
        <authorList>
            <person name="Carballo J."/>
            <person name="Santos B.A.C.M."/>
            <person name="Zappacosta D."/>
            <person name="Garbus I."/>
            <person name="Selva J.P."/>
            <person name="Gallo C.A."/>
            <person name="Diaz A."/>
            <person name="Albertini E."/>
            <person name="Caccamo M."/>
            <person name="Echenique V."/>
        </authorList>
    </citation>
    <scope>NUCLEOTIDE SEQUENCE [LARGE SCALE GENOMIC DNA]</scope>
    <source>
        <strain evidence="3">cv. Victoria</strain>
        <tissue evidence="2">Leaf</tissue>
    </source>
</reference>
<dbReference type="Proteomes" id="UP000324897">
    <property type="component" value="Unassembled WGS sequence"/>
</dbReference>
<comment type="caution">
    <text evidence="2">The sequence shown here is derived from an EMBL/GenBank/DDBJ whole genome shotgun (WGS) entry which is preliminary data.</text>
</comment>
<dbReference type="AlphaFoldDB" id="A0A5J9SME9"/>
<keyword evidence="3" id="KW-1185">Reference proteome</keyword>
<evidence type="ECO:0000313" key="2">
    <source>
        <dbReference type="EMBL" id="TVU00144.1"/>
    </source>
</evidence>
<proteinExistence type="predicted"/>
<evidence type="ECO:0000313" key="3">
    <source>
        <dbReference type="Proteomes" id="UP000324897"/>
    </source>
</evidence>
<organism evidence="2 3">
    <name type="scientific">Eragrostis curvula</name>
    <name type="common">weeping love grass</name>
    <dbReference type="NCBI Taxonomy" id="38414"/>
    <lineage>
        <taxon>Eukaryota</taxon>
        <taxon>Viridiplantae</taxon>
        <taxon>Streptophyta</taxon>
        <taxon>Embryophyta</taxon>
        <taxon>Tracheophyta</taxon>
        <taxon>Spermatophyta</taxon>
        <taxon>Magnoliopsida</taxon>
        <taxon>Liliopsida</taxon>
        <taxon>Poales</taxon>
        <taxon>Poaceae</taxon>
        <taxon>PACMAD clade</taxon>
        <taxon>Chloridoideae</taxon>
        <taxon>Eragrostideae</taxon>
        <taxon>Eragrostidinae</taxon>
        <taxon>Eragrostis</taxon>
    </lineage>
</organism>
<sequence>MVSARPIATLPSTWSRLPYLSIISLPDGVKCWPVGTVKPWVHDSGLYLVHVKELQLRVWLHVMDSGKWLLQNTICLHEVGIDVLYIHTRSRNAEKVYTVKPEEEEEPWIRLIAFVVSVSWKRIARGVKKEEEKKTDYTDRSKNDTMFQAQADLFPDEYRSRMQMPCFDIKVNVMI</sequence>
<feature type="domain" description="F-box protein AT5G49610-like beta-propeller" evidence="1">
    <location>
        <begin position="20"/>
        <end position="79"/>
    </location>
</feature>
<name>A0A5J9SME9_9POAL</name>
<protein>
    <recommendedName>
        <fullName evidence="1">F-box protein AT5G49610-like beta-propeller domain-containing protein</fullName>
    </recommendedName>
</protein>
<dbReference type="EMBL" id="RWGY01000633">
    <property type="protein sequence ID" value="TVU00144.1"/>
    <property type="molecule type" value="Genomic_DNA"/>
</dbReference>
<dbReference type="Pfam" id="PF23635">
    <property type="entry name" value="Beta-prop_AT5G49610-like"/>
    <property type="match status" value="1"/>
</dbReference>
<accession>A0A5J9SME9</accession>
<evidence type="ECO:0000259" key="1">
    <source>
        <dbReference type="Pfam" id="PF23635"/>
    </source>
</evidence>
<gene>
    <name evidence="2" type="ORF">EJB05_54454</name>
</gene>
<dbReference type="Gramene" id="TVU00144">
    <property type="protein sequence ID" value="TVU00144"/>
    <property type="gene ID" value="EJB05_54454"/>
</dbReference>
<feature type="non-terminal residue" evidence="2">
    <location>
        <position position="1"/>
    </location>
</feature>
<dbReference type="InterPro" id="IPR056594">
    <property type="entry name" value="AT5G49610-like_b-prop"/>
</dbReference>